<evidence type="ECO:0000256" key="1">
    <source>
        <dbReference type="PROSITE-ProRule" id="PRU00023"/>
    </source>
</evidence>
<dbReference type="InterPro" id="IPR036770">
    <property type="entry name" value="Ankyrin_rpt-contain_sf"/>
</dbReference>
<feature type="repeat" description="ANK" evidence="1">
    <location>
        <begin position="274"/>
        <end position="298"/>
    </location>
</feature>
<dbReference type="SUPFAM" id="SSF48403">
    <property type="entry name" value="Ankyrin repeat"/>
    <property type="match status" value="1"/>
</dbReference>
<dbReference type="VEuPathDB" id="CryptoDB:Vbra_3042"/>
<proteinExistence type="predicted"/>
<dbReference type="InterPro" id="IPR002110">
    <property type="entry name" value="Ankyrin_rpt"/>
</dbReference>
<gene>
    <name evidence="2" type="ORF">Vbra_3042</name>
</gene>
<dbReference type="Pfam" id="PF12796">
    <property type="entry name" value="Ank_2"/>
    <property type="match status" value="3"/>
</dbReference>
<organism evidence="2 3">
    <name type="scientific">Vitrella brassicaformis (strain CCMP3155)</name>
    <dbReference type="NCBI Taxonomy" id="1169540"/>
    <lineage>
        <taxon>Eukaryota</taxon>
        <taxon>Sar</taxon>
        <taxon>Alveolata</taxon>
        <taxon>Colpodellida</taxon>
        <taxon>Vitrellaceae</taxon>
        <taxon>Vitrella</taxon>
    </lineage>
</organism>
<evidence type="ECO:0000313" key="3">
    <source>
        <dbReference type="Proteomes" id="UP000041254"/>
    </source>
</evidence>
<keyword evidence="1" id="KW-0040">ANK repeat</keyword>
<name>A0A0G4F5T9_VITBC</name>
<dbReference type="AlphaFoldDB" id="A0A0G4F5T9"/>
<dbReference type="InParanoid" id="A0A0G4F5T9"/>
<dbReference type="Pfam" id="PF00023">
    <property type="entry name" value="Ank"/>
    <property type="match status" value="2"/>
</dbReference>
<dbReference type="EMBL" id="CDMY01000379">
    <property type="protein sequence ID" value="CEM07856.1"/>
    <property type="molecule type" value="Genomic_DNA"/>
</dbReference>
<dbReference type="STRING" id="1169540.A0A0G4F5T9"/>
<feature type="repeat" description="ANK" evidence="1">
    <location>
        <begin position="495"/>
        <end position="519"/>
    </location>
</feature>
<dbReference type="PANTHER" id="PTHR24121">
    <property type="entry name" value="NO MECHANORECEPTOR POTENTIAL C, ISOFORM D-RELATED"/>
    <property type="match status" value="1"/>
</dbReference>
<dbReference type="Proteomes" id="UP000041254">
    <property type="component" value="Unassembled WGS sequence"/>
</dbReference>
<accession>A0A0G4F5T9</accession>
<keyword evidence="3" id="KW-1185">Reference proteome</keyword>
<dbReference type="OrthoDB" id="20872at2759"/>
<protein>
    <submittedName>
        <fullName evidence="2">Uncharacterized protein</fullName>
    </submittedName>
</protein>
<dbReference type="PhylomeDB" id="A0A0G4F5T9"/>
<dbReference type="PANTHER" id="PTHR24121:SF32">
    <property type="entry name" value="DEATH DOMAIN-CONTAINING PROTEIN"/>
    <property type="match status" value="1"/>
</dbReference>
<dbReference type="PROSITE" id="PS50297">
    <property type="entry name" value="ANK_REP_REGION"/>
    <property type="match status" value="3"/>
</dbReference>
<feature type="repeat" description="ANK" evidence="1">
    <location>
        <begin position="601"/>
        <end position="633"/>
    </location>
</feature>
<dbReference type="SMART" id="SM00248">
    <property type="entry name" value="ANK"/>
    <property type="match status" value="10"/>
</dbReference>
<dbReference type="Gene3D" id="1.25.40.20">
    <property type="entry name" value="Ankyrin repeat-containing domain"/>
    <property type="match status" value="4"/>
</dbReference>
<sequence length="658" mass="72028">MERGGGVTAGFGGVEIGLEANRGTETLIIEESAFQLLNQLIHPEEHPNGIAIIRGNPPFVSLLTETIEAANIEAKEAAFRLNNVATRLVLTSAKSMALGVSVGLEKKKGRETHEEADPSQLWIKQTDTFCPKGAFRLVPKAFPDKTLAICKDQVRVSPDIEFDERGEQRRGSSQCDEQTVAVKCHGLPDYVVGVKTSGNTKTLVLVKEDKGVPKEALWRCSQPIVAEKGQDVLTEAATTEEMSLFEACAEGNKEAVLRAIKAKGVKCLEETDEEGFTPLHYAAQNGHEVIVREIVAKGGKGLIKKQTKVMNEPTVLHLAVGKGHVAIVTALLDVGGADLLTTLIDKNLRTAFLLAAWMCHLDAMRAMYAVMEKQRRGKTLLDQQARHGNYAIHYAAFKGHLAAIQQLIGWGGPEELDRRNKFNSTPFHKAATEGHLDAMRAMRAMHAKKGKPLLDQEDNDGSCAIHYAAWKGYKAMVIQLIDWGGVGELEKKGKNQHTPFHLAAQFGQVDVMEVMYAKGGKGLLEQKGKNGMYAIHWAAVQNHVAVVKKLFEWGGAAGELERRKDNDNTAWLNAASCGHVDVMEAMYAAAGKTLLDQQNRNGYCAIHFASQKGHVEAVKLLVSWGGTEQLTTKKTTQGKTPMDLAQSDEMRKLIDSYK</sequence>
<reference evidence="2 3" key="1">
    <citation type="submission" date="2014-11" db="EMBL/GenBank/DDBJ databases">
        <authorList>
            <person name="Zhu J."/>
            <person name="Qi W."/>
            <person name="Song R."/>
        </authorList>
    </citation>
    <scope>NUCLEOTIDE SEQUENCE [LARGE SCALE GENOMIC DNA]</scope>
</reference>
<dbReference type="PROSITE" id="PS50088">
    <property type="entry name" value="ANK_REPEAT"/>
    <property type="match status" value="3"/>
</dbReference>
<evidence type="ECO:0000313" key="2">
    <source>
        <dbReference type="EMBL" id="CEM07856.1"/>
    </source>
</evidence>